<proteinExistence type="predicted"/>
<dbReference type="Pfam" id="PF03992">
    <property type="entry name" value="ABM"/>
    <property type="match status" value="1"/>
</dbReference>
<evidence type="ECO:0000313" key="1">
    <source>
        <dbReference type="EMBL" id="MBB2155106.1"/>
    </source>
</evidence>
<comment type="caution">
    <text evidence="1">The sequence shown here is derived from an EMBL/GenBank/DDBJ whole genome shotgun (WGS) entry which is preliminary data.</text>
</comment>
<dbReference type="InterPro" id="IPR011008">
    <property type="entry name" value="Dimeric_a/b-barrel"/>
</dbReference>
<dbReference type="RefSeq" id="WP_012223131.1">
    <property type="nucleotide sequence ID" value="NZ_JABEQG010000002.1"/>
</dbReference>
<protein>
    <submittedName>
        <fullName evidence="1">Antibiotic biosynthesis monooxygenase</fullName>
    </submittedName>
</protein>
<dbReference type="InterPro" id="IPR007138">
    <property type="entry name" value="ABM_dom"/>
</dbReference>
<sequence>MPDDPQGPVTIVATFHIQDEHAEEVLAAIAACIRASRQEAANLSYTCRRDIHDPLHLVFVEQWKSLAAIEDHERQPHFLAMKAMFDQGKAGPLSVTLLQDVPALA</sequence>
<dbReference type="GO" id="GO:0004497">
    <property type="term" value="F:monooxygenase activity"/>
    <property type="evidence" value="ECO:0007669"/>
    <property type="project" value="UniProtKB-KW"/>
</dbReference>
<keyword evidence="1" id="KW-0503">Monooxygenase</keyword>
<dbReference type="Gene3D" id="3.30.70.100">
    <property type="match status" value="1"/>
</dbReference>
<accession>A0A7W4FCA2</accession>
<dbReference type="SUPFAM" id="SSF54909">
    <property type="entry name" value="Dimeric alpha+beta barrel"/>
    <property type="match status" value="1"/>
</dbReference>
<dbReference type="AlphaFoldDB" id="A0A7W4FCA2"/>
<evidence type="ECO:0000313" key="2">
    <source>
        <dbReference type="Proteomes" id="UP000550787"/>
    </source>
</evidence>
<dbReference type="OMA" id="CIKGTHA"/>
<dbReference type="PANTHER" id="PTHR33336">
    <property type="entry name" value="QUINOL MONOOXYGENASE YGIN-RELATED"/>
    <property type="match status" value="1"/>
</dbReference>
<dbReference type="PROSITE" id="PS51725">
    <property type="entry name" value="ABM"/>
    <property type="match status" value="1"/>
</dbReference>
<dbReference type="Proteomes" id="UP000550787">
    <property type="component" value="Unassembled WGS sequence"/>
</dbReference>
<dbReference type="EMBL" id="JABEQG010000002">
    <property type="protein sequence ID" value="MBB2155106.1"/>
    <property type="molecule type" value="Genomic_DNA"/>
</dbReference>
<dbReference type="InterPro" id="IPR050744">
    <property type="entry name" value="AI-2_Isomerase_LsrG"/>
</dbReference>
<organism evidence="1 2">
    <name type="scientific">Gluconacetobacter diazotrophicus</name>
    <name type="common">Acetobacter diazotrophicus</name>
    <dbReference type="NCBI Taxonomy" id="33996"/>
    <lineage>
        <taxon>Bacteria</taxon>
        <taxon>Pseudomonadati</taxon>
        <taxon>Pseudomonadota</taxon>
        <taxon>Alphaproteobacteria</taxon>
        <taxon>Acetobacterales</taxon>
        <taxon>Acetobacteraceae</taxon>
        <taxon>Gluconacetobacter</taxon>
    </lineage>
</organism>
<name>A0A7W4FCA2_GLUDI</name>
<reference evidence="1 2" key="1">
    <citation type="submission" date="2020-04" db="EMBL/GenBank/DDBJ databases">
        <title>Description of novel Gluconacetobacter.</title>
        <authorList>
            <person name="Sombolestani A."/>
        </authorList>
    </citation>
    <scope>NUCLEOTIDE SEQUENCE [LARGE SCALE GENOMIC DNA]</scope>
    <source>
        <strain evidence="1 2">LMG 7603</strain>
    </source>
</reference>
<dbReference type="PANTHER" id="PTHR33336:SF15">
    <property type="entry name" value="ABM DOMAIN-CONTAINING PROTEIN"/>
    <property type="match status" value="1"/>
</dbReference>
<keyword evidence="1" id="KW-0560">Oxidoreductase</keyword>
<gene>
    <name evidence="1" type="ORF">HLH33_02075</name>
</gene>